<keyword evidence="3" id="KW-1185">Reference proteome</keyword>
<gene>
    <name evidence="2" type="ORF">E2C01_036656</name>
</gene>
<dbReference type="Proteomes" id="UP000324222">
    <property type="component" value="Unassembled WGS sequence"/>
</dbReference>
<protein>
    <submittedName>
        <fullName evidence="2">Uncharacterized protein</fullName>
    </submittedName>
</protein>
<accession>A0A5B7F798</accession>
<proteinExistence type="predicted"/>
<organism evidence="2 3">
    <name type="scientific">Portunus trituberculatus</name>
    <name type="common">Swimming crab</name>
    <name type="synonym">Neptunus trituberculatus</name>
    <dbReference type="NCBI Taxonomy" id="210409"/>
    <lineage>
        <taxon>Eukaryota</taxon>
        <taxon>Metazoa</taxon>
        <taxon>Ecdysozoa</taxon>
        <taxon>Arthropoda</taxon>
        <taxon>Crustacea</taxon>
        <taxon>Multicrustacea</taxon>
        <taxon>Malacostraca</taxon>
        <taxon>Eumalacostraca</taxon>
        <taxon>Eucarida</taxon>
        <taxon>Decapoda</taxon>
        <taxon>Pleocyemata</taxon>
        <taxon>Brachyura</taxon>
        <taxon>Eubrachyura</taxon>
        <taxon>Portunoidea</taxon>
        <taxon>Portunidae</taxon>
        <taxon>Portuninae</taxon>
        <taxon>Portunus</taxon>
    </lineage>
</organism>
<comment type="caution">
    <text evidence="2">The sequence shown here is derived from an EMBL/GenBank/DDBJ whole genome shotgun (WGS) entry which is preliminary data.</text>
</comment>
<sequence>MSEEGTVYGDDTSSLCGDWGTDGSDPTRDLLSRPPDPPPQPTPRPPPHAEVQLRYLLQV</sequence>
<feature type="region of interest" description="Disordered" evidence="1">
    <location>
        <begin position="1"/>
        <end position="50"/>
    </location>
</feature>
<evidence type="ECO:0000313" key="2">
    <source>
        <dbReference type="EMBL" id="MPC43021.1"/>
    </source>
</evidence>
<evidence type="ECO:0000313" key="3">
    <source>
        <dbReference type="Proteomes" id="UP000324222"/>
    </source>
</evidence>
<dbReference type="EMBL" id="VSRR010005654">
    <property type="protein sequence ID" value="MPC43021.1"/>
    <property type="molecule type" value="Genomic_DNA"/>
</dbReference>
<dbReference type="AlphaFoldDB" id="A0A5B7F798"/>
<evidence type="ECO:0000256" key="1">
    <source>
        <dbReference type="SAM" id="MobiDB-lite"/>
    </source>
</evidence>
<reference evidence="2 3" key="1">
    <citation type="submission" date="2019-05" db="EMBL/GenBank/DDBJ databases">
        <title>Another draft genome of Portunus trituberculatus and its Hox gene families provides insights of decapod evolution.</title>
        <authorList>
            <person name="Jeong J.-H."/>
            <person name="Song I."/>
            <person name="Kim S."/>
            <person name="Choi T."/>
            <person name="Kim D."/>
            <person name="Ryu S."/>
            <person name="Kim W."/>
        </authorList>
    </citation>
    <scope>NUCLEOTIDE SEQUENCE [LARGE SCALE GENOMIC DNA]</scope>
    <source>
        <tissue evidence="2">Muscle</tissue>
    </source>
</reference>
<feature type="compositionally biased region" description="Pro residues" evidence="1">
    <location>
        <begin position="34"/>
        <end position="48"/>
    </location>
</feature>
<name>A0A5B7F798_PORTR</name>